<reference evidence="1 2" key="1">
    <citation type="submission" date="2024-07" db="EMBL/GenBank/DDBJ databases">
        <title>Section-level genome sequencing and comparative genomics of Aspergillus sections Usti and Cavernicolus.</title>
        <authorList>
            <consortium name="Lawrence Berkeley National Laboratory"/>
            <person name="Nybo J.L."/>
            <person name="Vesth T.C."/>
            <person name="Theobald S."/>
            <person name="Frisvad J.C."/>
            <person name="Larsen T.O."/>
            <person name="Kjaerboelling I."/>
            <person name="Rothschild-Mancinelli K."/>
            <person name="Lyhne E.K."/>
            <person name="Kogle M.E."/>
            <person name="Barry K."/>
            <person name="Clum A."/>
            <person name="Na H."/>
            <person name="Ledsgaard L."/>
            <person name="Lin J."/>
            <person name="Lipzen A."/>
            <person name="Kuo A."/>
            <person name="Riley R."/>
            <person name="Mondo S."/>
            <person name="Labutti K."/>
            <person name="Haridas S."/>
            <person name="Pangalinan J."/>
            <person name="Salamov A.A."/>
            <person name="Simmons B.A."/>
            <person name="Magnuson J.K."/>
            <person name="Chen J."/>
            <person name="Drula E."/>
            <person name="Henrissat B."/>
            <person name="Wiebenga A."/>
            <person name="Lubbers R.J."/>
            <person name="Gomes A.C."/>
            <person name="Makela M.R."/>
            <person name="Stajich J."/>
            <person name="Grigoriev I.V."/>
            <person name="Mortensen U.H."/>
            <person name="De Vries R.P."/>
            <person name="Baker S.E."/>
            <person name="Andersen M.R."/>
        </authorList>
    </citation>
    <scope>NUCLEOTIDE SEQUENCE [LARGE SCALE GENOMIC DNA]</scope>
    <source>
        <strain evidence="1 2">CBS 209.92</strain>
    </source>
</reference>
<evidence type="ECO:0008006" key="3">
    <source>
        <dbReference type="Google" id="ProtNLM"/>
    </source>
</evidence>
<sequence length="144" mass="16316">MRDSWFMQMPNKTFAKCVEGFETSSLRDKRGQVLHVLFVTGLAVVQEAGGSPANIIRLLTFTYLGLTHTCRRFGPEITSVMTFDEDKIAGIQDEEKSLLDELDGLTAGFKSDYVNSGLLLWKYIETSWCAQMREYLSGAKRIYL</sequence>
<gene>
    <name evidence="1" type="ORF">BJX66DRAFT_290081</name>
</gene>
<evidence type="ECO:0000313" key="2">
    <source>
        <dbReference type="Proteomes" id="UP001610563"/>
    </source>
</evidence>
<evidence type="ECO:0000313" key="1">
    <source>
        <dbReference type="EMBL" id="KAL2800755.1"/>
    </source>
</evidence>
<dbReference type="EMBL" id="JBFTWV010000002">
    <property type="protein sequence ID" value="KAL2800755.1"/>
    <property type="molecule type" value="Genomic_DNA"/>
</dbReference>
<organism evidence="1 2">
    <name type="scientific">Aspergillus keveii</name>
    <dbReference type="NCBI Taxonomy" id="714993"/>
    <lineage>
        <taxon>Eukaryota</taxon>
        <taxon>Fungi</taxon>
        <taxon>Dikarya</taxon>
        <taxon>Ascomycota</taxon>
        <taxon>Pezizomycotina</taxon>
        <taxon>Eurotiomycetes</taxon>
        <taxon>Eurotiomycetidae</taxon>
        <taxon>Eurotiales</taxon>
        <taxon>Aspergillaceae</taxon>
        <taxon>Aspergillus</taxon>
        <taxon>Aspergillus subgen. Nidulantes</taxon>
    </lineage>
</organism>
<comment type="caution">
    <text evidence="1">The sequence shown here is derived from an EMBL/GenBank/DDBJ whole genome shotgun (WGS) entry which is preliminary data.</text>
</comment>
<keyword evidence="2" id="KW-1185">Reference proteome</keyword>
<protein>
    <recommendedName>
        <fullName evidence="3">C6 transcription factor</fullName>
    </recommendedName>
</protein>
<accession>A0ABR4GNW3</accession>
<dbReference type="Proteomes" id="UP001610563">
    <property type="component" value="Unassembled WGS sequence"/>
</dbReference>
<name>A0ABR4GNW3_9EURO</name>
<proteinExistence type="predicted"/>